<sequence>MDTQMGKLIHGHVFKVGLMCDVYVHASLLNMYAQNGEMDDARLLFDKSSQRDVVSFTALKGRAVTRVGRFEEALELFEQMRNVNVTPSVSTLLSVLSACARVGELKLGNWVRSWIDDHGLGTNIRLVNALIATYAKCGDVKTTRMLFEGLEEKDLVSLNVMIGGYTHTSNYKEALAVFI</sequence>
<name>A0A2G2X2B6_CAPBA</name>
<proteinExistence type="predicted"/>
<evidence type="ECO:0000256" key="2">
    <source>
        <dbReference type="PROSITE-ProRule" id="PRU00708"/>
    </source>
</evidence>
<dbReference type="OrthoDB" id="9990610at2759"/>
<dbReference type="FunFam" id="1.25.40.10:FF:000381">
    <property type="entry name" value="Pentatricopeptide repeat-containing protein"/>
    <property type="match status" value="1"/>
</dbReference>
<evidence type="ECO:0000256" key="1">
    <source>
        <dbReference type="ARBA" id="ARBA00022737"/>
    </source>
</evidence>
<dbReference type="EMBL" id="MLFT02000003">
    <property type="protein sequence ID" value="PHT51593.1"/>
    <property type="molecule type" value="Genomic_DNA"/>
</dbReference>
<keyword evidence="1" id="KW-0677">Repeat</keyword>
<dbReference type="PROSITE" id="PS51375">
    <property type="entry name" value="PPR"/>
    <property type="match status" value="1"/>
</dbReference>
<organism evidence="3 4">
    <name type="scientific">Capsicum baccatum</name>
    <name type="common">Peruvian pepper</name>
    <dbReference type="NCBI Taxonomy" id="33114"/>
    <lineage>
        <taxon>Eukaryota</taxon>
        <taxon>Viridiplantae</taxon>
        <taxon>Streptophyta</taxon>
        <taxon>Embryophyta</taxon>
        <taxon>Tracheophyta</taxon>
        <taxon>Spermatophyta</taxon>
        <taxon>Magnoliopsida</taxon>
        <taxon>eudicotyledons</taxon>
        <taxon>Gunneridae</taxon>
        <taxon>Pentapetalae</taxon>
        <taxon>asterids</taxon>
        <taxon>lamiids</taxon>
        <taxon>Solanales</taxon>
        <taxon>Solanaceae</taxon>
        <taxon>Solanoideae</taxon>
        <taxon>Capsiceae</taxon>
        <taxon>Capsicum</taxon>
    </lineage>
</organism>
<dbReference type="SUPFAM" id="SSF48452">
    <property type="entry name" value="TPR-like"/>
    <property type="match status" value="1"/>
</dbReference>
<dbReference type="Pfam" id="PF13812">
    <property type="entry name" value="PPR_3"/>
    <property type="match status" value="1"/>
</dbReference>
<dbReference type="PANTHER" id="PTHR47926">
    <property type="entry name" value="PENTATRICOPEPTIDE REPEAT-CONTAINING PROTEIN"/>
    <property type="match status" value="1"/>
</dbReference>
<gene>
    <name evidence="3" type="ORF">CQW23_06055</name>
</gene>
<dbReference type="GO" id="GO:0003723">
    <property type="term" value="F:RNA binding"/>
    <property type="evidence" value="ECO:0007669"/>
    <property type="project" value="InterPro"/>
</dbReference>
<dbReference type="InterPro" id="IPR011990">
    <property type="entry name" value="TPR-like_helical_dom_sf"/>
</dbReference>
<dbReference type="GO" id="GO:0009451">
    <property type="term" value="P:RNA modification"/>
    <property type="evidence" value="ECO:0007669"/>
    <property type="project" value="InterPro"/>
</dbReference>
<dbReference type="Gene3D" id="1.25.40.10">
    <property type="entry name" value="Tetratricopeptide repeat domain"/>
    <property type="match status" value="2"/>
</dbReference>
<keyword evidence="4" id="KW-1185">Reference proteome</keyword>
<dbReference type="Proteomes" id="UP000224567">
    <property type="component" value="Unassembled WGS sequence"/>
</dbReference>
<dbReference type="InterPro" id="IPR046960">
    <property type="entry name" value="PPR_At4g14850-like_plant"/>
</dbReference>
<evidence type="ECO:0000313" key="3">
    <source>
        <dbReference type="EMBL" id="PHT51593.1"/>
    </source>
</evidence>
<dbReference type="InterPro" id="IPR002885">
    <property type="entry name" value="PPR_rpt"/>
</dbReference>
<dbReference type="Pfam" id="PF01535">
    <property type="entry name" value="PPR"/>
    <property type="match status" value="3"/>
</dbReference>
<feature type="repeat" description="PPR" evidence="2">
    <location>
        <begin position="52"/>
        <end position="87"/>
    </location>
</feature>
<evidence type="ECO:0000313" key="4">
    <source>
        <dbReference type="Proteomes" id="UP000224567"/>
    </source>
</evidence>
<reference evidence="4" key="2">
    <citation type="journal article" date="2017" name="J. Anim. Genet.">
        <title>Multiple reference genome sequences of hot pepper reveal the massive evolution of plant disease resistance genes by retroduplication.</title>
        <authorList>
            <person name="Kim S."/>
            <person name="Park J."/>
            <person name="Yeom S.-I."/>
            <person name="Kim Y.-M."/>
            <person name="Seo E."/>
            <person name="Kim K.-T."/>
            <person name="Kim M.-S."/>
            <person name="Lee J.M."/>
            <person name="Cheong K."/>
            <person name="Shin H.-S."/>
            <person name="Kim S.-B."/>
            <person name="Han K."/>
            <person name="Lee J."/>
            <person name="Park M."/>
            <person name="Lee H.-A."/>
            <person name="Lee H.-Y."/>
            <person name="Lee Y."/>
            <person name="Oh S."/>
            <person name="Lee J.H."/>
            <person name="Choi E."/>
            <person name="Choi E."/>
            <person name="Lee S.E."/>
            <person name="Jeon J."/>
            <person name="Kim H."/>
            <person name="Choi G."/>
            <person name="Song H."/>
            <person name="Lee J."/>
            <person name="Lee S.-C."/>
            <person name="Kwon J.-K."/>
            <person name="Lee H.-Y."/>
            <person name="Koo N."/>
            <person name="Hong Y."/>
            <person name="Kim R.W."/>
            <person name="Kang W.-H."/>
            <person name="Huh J.H."/>
            <person name="Kang B.-C."/>
            <person name="Yang T.-J."/>
            <person name="Lee Y.-H."/>
            <person name="Bennetzen J.L."/>
            <person name="Choi D."/>
        </authorList>
    </citation>
    <scope>NUCLEOTIDE SEQUENCE [LARGE SCALE GENOMIC DNA]</scope>
    <source>
        <strain evidence="4">cv. PBC81</strain>
    </source>
</reference>
<comment type="caution">
    <text evidence="3">The sequence shown here is derived from an EMBL/GenBank/DDBJ whole genome shotgun (WGS) entry which is preliminary data.</text>
</comment>
<dbReference type="AlphaFoldDB" id="A0A2G2X2B6"/>
<accession>A0A2G2X2B6</accession>
<dbReference type="NCBIfam" id="TIGR00756">
    <property type="entry name" value="PPR"/>
    <property type="match status" value="2"/>
</dbReference>
<evidence type="ECO:0008006" key="5">
    <source>
        <dbReference type="Google" id="ProtNLM"/>
    </source>
</evidence>
<protein>
    <recommendedName>
        <fullName evidence="5">Pentatricopeptide repeat-containing protein</fullName>
    </recommendedName>
</protein>
<reference evidence="3 4" key="1">
    <citation type="journal article" date="2017" name="Genome Biol.">
        <title>New reference genome sequences of hot pepper reveal the massive evolution of plant disease-resistance genes by retroduplication.</title>
        <authorList>
            <person name="Kim S."/>
            <person name="Park J."/>
            <person name="Yeom S.I."/>
            <person name="Kim Y.M."/>
            <person name="Seo E."/>
            <person name="Kim K.T."/>
            <person name="Kim M.S."/>
            <person name="Lee J.M."/>
            <person name="Cheong K."/>
            <person name="Shin H.S."/>
            <person name="Kim S.B."/>
            <person name="Han K."/>
            <person name="Lee J."/>
            <person name="Park M."/>
            <person name="Lee H.A."/>
            <person name="Lee H.Y."/>
            <person name="Lee Y."/>
            <person name="Oh S."/>
            <person name="Lee J.H."/>
            <person name="Choi E."/>
            <person name="Choi E."/>
            <person name="Lee S.E."/>
            <person name="Jeon J."/>
            <person name="Kim H."/>
            <person name="Choi G."/>
            <person name="Song H."/>
            <person name="Lee J."/>
            <person name="Lee S.C."/>
            <person name="Kwon J.K."/>
            <person name="Lee H.Y."/>
            <person name="Koo N."/>
            <person name="Hong Y."/>
            <person name="Kim R.W."/>
            <person name="Kang W.H."/>
            <person name="Huh J.H."/>
            <person name="Kang B.C."/>
            <person name="Yang T.J."/>
            <person name="Lee Y.H."/>
            <person name="Bennetzen J.L."/>
            <person name="Choi D."/>
        </authorList>
    </citation>
    <scope>NUCLEOTIDE SEQUENCE [LARGE SCALE GENOMIC DNA]</scope>
    <source>
        <strain evidence="4">cv. PBC81</strain>
    </source>
</reference>
<dbReference type="PANTHER" id="PTHR47926:SF454">
    <property type="entry name" value="REPEAT-CONTAINING PROTEIN, PUTATIVE-RELATED"/>
    <property type="match status" value="1"/>
</dbReference>